<sequence>MPKPTTVKTAVWYCVSSETHSSSSLGLIHLLTNSPLSAQLLLWPAQLQDRCLLSLLLPPEVLWVHDNDDQDSGWSINNEPFLDDTRHITTCLTWPGPTPMTGALGDTSFNFTATSRNGDYHRQETFRQQEGEKVPLQGPQGRKTRETEKDRKGKKGNRRSGTATHSQTTTQHTRNDPSTGSRRYRN</sequence>
<dbReference type="EMBL" id="MLGG01000012">
    <property type="protein sequence ID" value="KAK1460997.1"/>
    <property type="molecule type" value="Genomic_DNA"/>
</dbReference>
<feature type="compositionally biased region" description="Low complexity" evidence="1">
    <location>
        <begin position="162"/>
        <end position="172"/>
    </location>
</feature>
<proteinExistence type="predicted"/>
<evidence type="ECO:0000313" key="3">
    <source>
        <dbReference type="Proteomes" id="UP001239795"/>
    </source>
</evidence>
<gene>
    <name evidence="2" type="ORF">CMEL01_15294</name>
</gene>
<reference evidence="2 3" key="1">
    <citation type="submission" date="2016-10" db="EMBL/GenBank/DDBJ databases">
        <title>The genome sequence of Colletotrichum fioriniae PJ7.</title>
        <authorList>
            <person name="Baroncelli R."/>
        </authorList>
    </citation>
    <scope>NUCLEOTIDE SEQUENCE [LARGE SCALE GENOMIC DNA]</scope>
    <source>
        <strain evidence="2">Col 31</strain>
    </source>
</reference>
<name>A0AAI9UM12_9PEZI</name>
<protein>
    <submittedName>
        <fullName evidence="2">Uncharacterized protein</fullName>
    </submittedName>
</protein>
<evidence type="ECO:0000256" key="1">
    <source>
        <dbReference type="SAM" id="MobiDB-lite"/>
    </source>
</evidence>
<accession>A0AAI9UM12</accession>
<feature type="compositionally biased region" description="Polar residues" evidence="1">
    <location>
        <begin position="176"/>
        <end position="186"/>
    </location>
</feature>
<evidence type="ECO:0000313" key="2">
    <source>
        <dbReference type="EMBL" id="KAK1460997.1"/>
    </source>
</evidence>
<dbReference type="AlphaFoldDB" id="A0AAI9UM12"/>
<dbReference type="Proteomes" id="UP001239795">
    <property type="component" value="Unassembled WGS sequence"/>
</dbReference>
<feature type="region of interest" description="Disordered" evidence="1">
    <location>
        <begin position="125"/>
        <end position="186"/>
    </location>
</feature>
<comment type="caution">
    <text evidence="2">The sequence shown here is derived from an EMBL/GenBank/DDBJ whole genome shotgun (WGS) entry which is preliminary data.</text>
</comment>
<keyword evidence="3" id="KW-1185">Reference proteome</keyword>
<organism evidence="2 3">
    <name type="scientific">Colletotrichum melonis</name>
    <dbReference type="NCBI Taxonomy" id="1209925"/>
    <lineage>
        <taxon>Eukaryota</taxon>
        <taxon>Fungi</taxon>
        <taxon>Dikarya</taxon>
        <taxon>Ascomycota</taxon>
        <taxon>Pezizomycotina</taxon>
        <taxon>Sordariomycetes</taxon>
        <taxon>Hypocreomycetidae</taxon>
        <taxon>Glomerellales</taxon>
        <taxon>Glomerellaceae</taxon>
        <taxon>Colletotrichum</taxon>
        <taxon>Colletotrichum acutatum species complex</taxon>
    </lineage>
</organism>